<sequence>MVVSAQSSSCPAESTASTSSEASLQGSSCALRYFNSLPEVGFIKVSLQGLNLKLCYSKTKRRKHLEVSVFPQLHYTVLQINC</sequence>
<organism evidence="1 2">
    <name type="scientific">Smallanthus sonchifolius</name>
    <dbReference type="NCBI Taxonomy" id="185202"/>
    <lineage>
        <taxon>Eukaryota</taxon>
        <taxon>Viridiplantae</taxon>
        <taxon>Streptophyta</taxon>
        <taxon>Embryophyta</taxon>
        <taxon>Tracheophyta</taxon>
        <taxon>Spermatophyta</taxon>
        <taxon>Magnoliopsida</taxon>
        <taxon>eudicotyledons</taxon>
        <taxon>Gunneridae</taxon>
        <taxon>Pentapetalae</taxon>
        <taxon>asterids</taxon>
        <taxon>campanulids</taxon>
        <taxon>Asterales</taxon>
        <taxon>Asteraceae</taxon>
        <taxon>Asteroideae</taxon>
        <taxon>Heliantheae alliance</taxon>
        <taxon>Millerieae</taxon>
        <taxon>Smallanthus</taxon>
    </lineage>
</organism>
<gene>
    <name evidence="1" type="ORF">L1987_24937</name>
</gene>
<reference evidence="2" key="1">
    <citation type="journal article" date="2022" name="Mol. Ecol. Resour.">
        <title>The genomes of chicory, endive, great burdock and yacon provide insights into Asteraceae palaeo-polyploidization history and plant inulin production.</title>
        <authorList>
            <person name="Fan W."/>
            <person name="Wang S."/>
            <person name="Wang H."/>
            <person name="Wang A."/>
            <person name="Jiang F."/>
            <person name="Liu H."/>
            <person name="Zhao H."/>
            <person name="Xu D."/>
            <person name="Zhang Y."/>
        </authorList>
    </citation>
    <scope>NUCLEOTIDE SEQUENCE [LARGE SCALE GENOMIC DNA]</scope>
    <source>
        <strain evidence="2">cv. Yunnan</strain>
    </source>
</reference>
<keyword evidence="2" id="KW-1185">Reference proteome</keyword>
<comment type="caution">
    <text evidence="1">The sequence shown here is derived from an EMBL/GenBank/DDBJ whole genome shotgun (WGS) entry which is preliminary data.</text>
</comment>
<dbReference type="EMBL" id="CM042025">
    <property type="protein sequence ID" value="KAI3808974.1"/>
    <property type="molecule type" value="Genomic_DNA"/>
</dbReference>
<proteinExistence type="predicted"/>
<accession>A0ACB9IL41</accession>
<reference evidence="1 2" key="2">
    <citation type="journal article" date="2022" name="Mol. Ecol. Resour.">
        <title>The genomes of chicory, endive, great burdock and yacon provide insights into Asteraceae paleo-polyploidization history and plant inulin production.</title>
        <authorList>
            <person name="Fan W."/>
            <person name="Wang S."/>
            <person name="Wang H."/>
            <person name="Wang A."/>
            <person name="Jiang F."/>
            <person name="Liu H."/>
            <person name="Zhao H."/>
            <person name="Xu D."/>
            <person name="Zhang Y."/>
        </authorList>
    </citation>
    <scope>NUCLEOTIDE SEQUENCE [LARGE SCALE GENOMIC DNA]</scope>
    <source>
        <strain evidence="2">cv. Yunnan</strain>
        <tissue evidence="1">Leaves</tissue>
    </source>
</reference>
<dbReference type="Proteomes" id="UP001056120">
    <property type="component" value="Linkage Group LG08"/>
</dbReference>
<name>A0ACB9IL41_9ASTR</name>
<evidence type="ECO:0000313" key="2">
    <source>
        <dbReference type="Proteomes" id="UP001056120"/>
    </source>
</evidence>
<protein>
    <submittedName>
        <fullName evidence="1">Uncharacterized protein</fullName>
    </submittedName>
</protein>
<evidence type="ECO:0000313" key="1">
    <source>
        <dbReference type="EMBL" id="KAI3808974.1"/>
    </source>
</evidence>